<reference evidence="2" key="1">
    <citation type="submission" date="2021-07" db="EMBL/GenBank/DDBJ databases">
        <title>Roseobacter insulae sp. nov., isolated from a tidal flat.</title>
        <authorList>
            <person name="Park S."/>
            <person name="Yoon J.-H."/>
        </authorList>
    </citation>
    <scope>NUCLEOTIDE SEQUENCE</scope>
    <source>
        <strain evidence="2">YSTF-M11</strain>
    </source>
</reference>
<gene>
    <name evidence="2" type="ORF">KX928_12005</name>
</gene>
<evidence type="ECO:0000256" key="1">
    <source>
        <dbReference type="SAM" id="MobiDB-lite"/>
    </source>
</evidence>
<feature type="region of interest" description="Disordered" evidence="1">
    <location>
        <begin position="137"/>
        <end position="189"/>
    </location>
</feature>
<feature type="compositionally biased region" description="Low complexity" evidence="1">
    <location>
        <begin position="145"/>
        <end position="160"/>
    </location>
</feature>
<protein>
    <submittedName>
        <fullName evidence="2">Uncharacterized protein</fullName>
    </submittedName>
</protein>
<proteinExistence type="predicted"/>
<comment type="caution">
    <text evidence="2">The sequence shown here is derived from an EMBL/GenBank/DDBJ whole genome shotgun (WGS) entry which is preliminary data.</text>
</comment>
<keyword evidence="3" id="KW-1185">Reference proteome</keyword>
<accession>A0A9X1K3D3</accession>
<name>A0A9X1K3D3_9RHOB</name>
<evidence type="ECO:0000313" key="3">
    <source>
        <dbReference type="Proteomes" id="UP001138661"/>
    </source>
</evidence>
<dbReference type="RefSeq" id="WP_219502451.1">
    <property type="nucleotide sequence ID" value="NZ_JAHXDN010000003.1"/>
</dbReference>
<evidence type="ECO:0000313" key="2">
    <source>
        <dbReference type="EMBL" id="MBW4708507.1"/>
    </source>
</evidence>
<sequence>MLLSDETTVDLAEIKHLTSVFMSEIGAKSFCDVTVAENEARLRGKLLEIGLLFPGTATPQSETEDLPCMAKGHRELRVEVTGPDGEALAEHDAILAALLYYLTEKTDPIHVQWLSEETRLTKEAFLRMFAPEDADDKVQVRRPRISASARTPRPAPSATTLAKGHVTQPSRSKVIPKRPCAQGQLRKRRESDSLRAAFTNLSNTQLATQRALAKSRSNVPERDSWLANVHQSLLRSRVRLSEATHLRAAMVGVLAIGIIGQPQIASALHTAASVLK</sequence>
<dbReference type="EMBL" id="JAHXDN010000003">
    <property type="protein sequence ID" value="MBW4708507.1"/>
    <property type="molecule type" value="Genomic_DNA"/>
</dbReference>
<dbReference type="AlphaFoldDB" id="A0A9X1K3D3"/>
<organism evidence="2 3">
    <name type="scientific">Roseobacter insulae</name>
    <dbReference type="NCBI Taxonomy" id="2859783"/>
    <lineage>
        <taxon>Bacteria</taxon>
        <taxon>Pseudomonadati</taxon>
        <taxon>Pseudomonadota</taxon>
        <taxon>Alphaproteobacteria</taxon>
        <taxon>Rhodobacterales</taxon>
        <taxon>Roseobacteraceae</taxon>
        <taxon>Roseobacter</taxon>
    </lineage>
</organism>
<dbReference type="Proteomes" id="UP001138661">
    <property type="component" value="Unassembled WGS sequence"/>
</dbReference>